<keyword evidence="3" id="KW-1185">Reference proteome</keyword>
<evidence type="ECO:0008006" key="4">
    <source>
        <dbReference type="Google" id="ProtNLM"/>
    </source>
</evidence>
<proteinExistence type="predicted"/>
<feature type="compositionally biased region" description="Polar residues" evidence="1">
    <location>
        <begin position="40"/>
        <end position="58"/>
    </location>
</feature>
<feature type="compositionally biased region" description="Basic and acidic residues" evidence="1">
    <location>
        <begin position="1"/>
        <end position="12"/>
    </location>
</feature>
<dbReference type="RefSeq" id="WP_214055581.1">
    <property type="nucleotide sequence ID" value="NZ_BAAAHS010000044.1"/>
</dbReference>
<evidence type="ECO:0000313" key="3">
    <source>
        <dbReference type="Proteomes" id="UP000679307"/>
    </source>
</evidence>
<dbReference type="Proteomes" id="UP000679307">
    <property type="component" value="Chromosome"/>
</dbReference>
<dbReference type="EMBL" id="CP075371">
    <property type="protein sequence ID" value="QVT79939.1"/>
    <property type="molecule type" value="Genomic_DNA"/>
</dbReference>
<organism evidence="2 3">
    <name type="scientific">Nocardioides aquaticus</name>
    <dbReference type="NCBI Taxonomy" id="160826"/>
    <lineage>
        <taxon>Bacteria</taxon>
        <taxon>Bacillati</taxon>
        <taxon>Actinomycetota</taxon>
        <taxon>Actinomycetes</taxon>
        <taxon>Propionibacteriales</taxon>
        <taxon>Nocardioidaceae</taxon>
        <taxon>Nocardioides</taxon>
    </lineage>
</organism>
<protein>
    <recommendedName>
        <fullName evidence="4">DUF3043 domain-containing protein</fullName>
    </recommendedName>
</protein>
<feature type="compositionally biased region" description="Basic and acidic residues" evidence="1">
    <location>
        <begin position="18"/>
        <end position="37"/>
    </location>
</feature>
<name>A0ABX8EI45_9ACTN</name>
<sequence>MKFFRRRAETPREAALAEARKATVKTRRENEKAERYRANKQGNPANQMTTNQWIGGGN</sequence>
<reference evidence="2 3" key="1">
    <citation type="submission" date="2021-05" db="EMBL/GenBank/DDBJ databases">
        <title>Complete genome of Nocardioides aquaticus KCTC 9944T isolated from meromictic and hypersaline Ekho Lake, Antarctica.</title>
        <authorList>
            <person name="Hwang K."/>
            <person name="Kim K.M."/>
            <person name="Choe H."/>
        </authorList>
    </citation>
    <scope>NUCLEOTIDE SEQUENCE [LARGE SCALE GENOMIC DNA]</scope>
    <source>
        <strain evidence="2 3">KCTC 9944</strain>
    </source>
</reference>
<accession>A0ABX8EI45</accession>
<evidence type="ECO:0000313" key="2">
    <source>
        <dbReference type="EMBL" id="QVT79939.1"/>
    </source>
</evidence>
<feature type="region of interest" description="Disordered" evidence="1">
    <location>
        <begin position="1"/>
        <end position="58"/>
    </location>
</feature>
<evidence type="ECO:0000256" key="1">
    <source>
        <dbReference type="SAM" id="MobiDB-lite"/>
    </source>
</evidence>
<gene>
    <name evidence="2" type="ORF">ENKNEFLB_02329</name>
</gene>